<keyword evidence="3" id="KW-1185">Reference proteome</keyword>
<protein>
    <submittedName>
        <fullName evidence="2">Uncharacterized protein</fullName>
    </submittedName>
</protein>
<evidence type="ECO:0000256" key="1">
    <source>
        <dbReference type="SAM" id="MobiDB-lite"/>
    </source>
</evidence>
<proteinExistence type="predicted"/>
<name>A0A5J5B3A3_9ASTE</name>
<reference evidence="2 3" key="1">
    <citation type="submission" date="2019-09" db="EMBL/GenBank/DDBJ databases">
        <title>A chromosome-level genome assembly of the Chinese tupelo Nyssa sinensis.</title>
        <authorList>
            <person name="Yang X."/>
            <person name="Kang M."/>
            <person name="Yang Y."/>
            <person name="Xiong H."/>
            <person name="Wang M."/>
            <person name="Zhang Z."/>
            <person name="Wang Z."/>
            <person name="Wu H."/>
            <person name="Ma T."/>
            <person name="Liu J."/>
            <person name="Xi Z."/>
        </authorList>
    </citation>
    <scope>NUCLEOTIDE SEQUENCE [LARGE SCALE GENOMIC DNA]</scope>
    <source>
        <strain evidence="2">J267</strain>
        <tissue evidence="2">Leaf</tissue>
    </source>
</reference>
<evidence type="ECO:0000313" key="3">
    <source>
        <dbReference type="Proteomes" id="UP000325577"/>
    </source>
</evidence>
<organism evidence="2 3">
    <name type="scientific">Nyssa sinensis</name>
    <dbReference type="NCBI Taxonomy" id="561372"/>
    <lineage>
        <taxon>Eukaryota</taxon>
        <taxon>Viridiplantae</taxon>
        <taxon>Streptophyta</taxon>
        <taxon>Embryophyta</taxon>
        <taxon>Tracheophyta</taxon>
        <taxon>Spermatophyta</taxon>
        <taxon>Magnoliopsida</taxon>
        <taxon>eudicotyledons</taxon>
        <taxon>Gunneridae</taxon>
        <taxon>Pentapetalae</taxon>
        <taxon>asterids</taxon>
        <taxon>Cornales</taxon>
        <taxon>Nyssaceae</taxon>
        <taxon>Nyssa</taxon>
    </lineage>
</organism>
<feature type="compositionally biased region" description="Basic residues" evidence="1">
    <location>
        <begin position="44"/>
        <end position="55"/>
    </location>
</feature>
<dbReference type="Proteomes" id="UP000325577">
    <property type="component" value="Linkage Group LG16"/>
</dbReference>
<accession>A0A5J5B3A3</accession>
<gene>
    <name evidence="2" type="ORF">F0562_029518</name>
</gene>
<feature type="region of interest" description="Disordered" evidence="1">
    <location>
        <begin position="1"/>
        <end position="69"/>
    </location>
</feature>
<sequence>MYGPVAIGAAGEGSTLQRRSKEAVGPVRGGDTRPLEEDEEVAGHLRHRRGGRHGLRLPPPGASVARRPRPTSLPASLLRRWWVLMAGLVNNLQQWCTAYAASRRPECIILNSTTVTGALARASTQLPPTSDEEKEMEVKFMNASIHVSDPIDIEESESP</sequence>
<dbReference type="AlphaFoldDB" id="A0A5J5B3A3"/>
<dbReference type="EMBL" id="CM018039">
    <property type="protein sequence ID" value="KAA8537040.1"/>
    <property type="molecule type" value="Genomic_DNA"/>
</dbReference>
<dbReference type="OrthoDB" id="686198at2759"/>
<evidence type="ECO:0000313" key="2">
    <source>
        <dbReference type="EMBL" id="KAA8537040.1"/>
    </source>
</evidence>